<reference evidence="3" key="1">
    <citation type="submission" date="2016-06" db="EMBL/GenBank/DDBJ databases">
        <authorList>
            <person name="Varghese N."/>
            <person name="Submissions Spin"/>
        </authorList>
    </citation>
    <scope>NUCLEOTIDE SEQUENCE [LARGE SCALE GENOMIC DNA]</scope>
    <source>
        <strain evidence="3">DSM 45246</strain>
    </source>
</reference>
<proteinExistence type="predicted"/>
<dbReference type="AlphaFoldDB" id="A0A1C4V789"/>
<evidence type="ECO:0000313" key="3">
    <source>
        <dbReference type="Proteomes" id="UP000199629"/>
    </source>
</evidence>
<dbReference type="RefSeq" id="WP_091260114.1">
    <property type="nucleotide sequence ID" value="NZ_FMCS01000002.1"/>
</dbReference>
<dbReference type="InterPro" id="IPR012349">
    <property type="entry name" value="Split_barrel_FMN-bd"/>
</dbReference>
<dbReference type="PANTHER" id="PTHR34071:SF2">
    <property type="entry name" value="FLAVIN-NUCLEOTIDE-BINDING PROTEIN"/>
    <property type="match status" value="1"/>
</dbReference>
<protein>
    <recommendedName>
        <fullName evidence="4">Nitroimidazol reductase NimA, pyridoxamine 5'-phosphate oxidase superfamily</fullName>
    </recommendedName>
</protein>
<dbReference type="InterPro" id="IPR024747">
    <property type="entry name" value="Pyridox_Oxase-rel"/>
</dbReference>
<dbReference type="Gene3D" id="2.30.110.10">
    <property type="entry name" value="Electron Transport, Fmn-binding Protein, Chain A"/>
    <property type="match status" value="1"/>
</dbReference>
<evidence type="ECO:0000256" key="1">
    <source>
        <dbReference type="SAM" id="MobiDB-lite"/>
    </source>
</evidence>
<feature type="region of interest" description="Disordered" evidence="1">
    <location>
        <begin position="1"/>
        <end position="45"/>
    </location>
</feature>
<dbReference type="EMBL" id="FMCS01000002">
    <property type="protein sequence ID" value="SCE79832.1"/>
    <property type="molecule type" value="Genomic_DNA"/>
</dbReference>
<organism evidence="2 3">
    <name type="scientific">Micromonospora chaiyaphumensis</name>
    <dbReference type="NCBI Taxonomy" id="307119"/>
    <lineage>
        <taxon>Bacteria</taxon>
        <taxon>Bacillati</taxon>
        <taxon>Actinomycetota</taxon>
        <taxon>Actinomycetes</taxon>
        <taxon>Micromonosporales</taxon>
        <taxon>Micromonosporaceae</taxon>
        <taxon>Micromonospora</taxon>
    </lineage>
</organism>
<evidence type="ECO:0000313" key="2">
    <source>
        <dbReference type="EMBL" id="SCE79832.1"/>
    </source>
</evidence>
<dbReference type="SUPFAM" id="SSF50475">
    <property type="entry name" value="FMN-binding split barrel"/>
    <property type="match status" value="1"/>
</dbReference>
<sequence length="246" mass="25691">MVAPLTGSPDGAGSRNTGSRPRAVGAAGPDAGDRTAATSAVGGTDRTRVRRLPDLAVHDRSTLHAVLDAGRVAHLAVADGGQPYALPVAYARDGERVLVHGSTGSRLFRHLAAGAPACLTVTLLDGLVLARSAFESSMNYRCAMVLGTLTALTGEAKLAALHRLSEHLLPGRWAEIRPPSAKELAATLVLALPLDECSVKVSAGPPDDPEDDLDRPVWAGVVPVAETYGIPQPDPKLRHDLPPPEW</sequence>
<dbReference type="Pfam" id="PF12900">
    <property type="entry name" value="Pyridox_ox_2"/>
    <property type="match status" value="1"/>
</dbReference>
<name>A0A1C4V789_9ACTN</name>
<keyword evidence="3" id="KW-1185">Reference proteome</keyword>
<accession>A0A1C4V789</accession>
<dbReference type="PANTHER" id="PTHR34071">
    <property type="entry name" value="5-NITROIMIDAZOLE ANTIBIOTICS RESISTANCE PROTEIN, NIMA-FAMILY-RELATED PROTEIN-RELATED"/>
    <property type="match status" value="1"/>
</dbReference>
<gene>
    <name evidence="2" type="ORF">GA0070214_10294</name>
</gene>
<dbReference type="Proteomes" id="UP000199629">
    <property type="component" value="Unassembled WGS sequence"/>
</dbReference>
<evidence type="ECO:0008006" key="4">
    <source>
        <dbReference type="Google" id="ProtNLM"/>
    </source>
</evidence>